<dbReference type="PANTHER" id="PTHR43238:SF1">
    <property type="entry name" value="GDP-L-FUCOSE SYNTHASE"/>
    <property type="match status" value="1"/>
</dbReference>
<dbReference type="InterPro" id="IPR036291">
    <property type="entry name" value="NAD(P)-bd_dom_sf"/>
</dbReference>
<dbReference type="Pfam" id="PF01370">
    <property type="entry name" value="Epimerase"/>
    <property type="match status" value="1"/>
</dbReference>
<feature type="region of interest" description="Disordered" evidence="1">
    <location>
        <begin position="284"/>
        <end position="309"/>
    </location>
</feature>
<proteinExistence type="predicted"/>
<reference evidence="3 4" key="1">
    <citation type="submission" date="2024-03" db="EMBL/GenBank/DDBJ databases">
        <title>Draft genome sequence of Pseudonocardia tropica JCM 19149.</title>
        <authorList>
            <person name="Butdee W."/>
            <person name="Duangmal K."/>
        </authorList>
    </citation>
    <scope>NUCLEOTIDE SEQUENCE [LARGE SCALE GENOMIC DNA]</scope>
    <source>
        <strain evidence="3 4">JCM 19149</strain>
    </source>
</reference>
<organism evidence="3 4">
    <name type="scientific">Pseudonocardia tropica</name>
    <dbReference type="NCBI Taxonomy" id="681289"/>
    <lineage>
        <taxon>Bacteria</taxon>
        <taxon>Bacillati</taxon>
        <taxon>Actinomycetota</taxon>
        <taxon>Actinomycetes</taxon>
        <taxon>Pseudonocardiales</taxon>
        <taxon>Pseudonocardiaceae</taxon>
        <taxon>Pseudonocardia</taxon>
    </lineage>
</organism>
<evidence type="ECO:0000259" key="2">
    <source>
        <dbReference type="Pfam" id="PF01370"/>
    </source>
</evidence>
<dbReference type="EMBL" id="JBEDNP010000010">
    <property type="protein sequence ID" value="MEQ3540666.1"/>
    <property type="molecule type" value="Genomic_DNA"/>
</dbReference>
<dbReference type="InterPro" id="IPR001509">
    <property type="entry name" value="Epimerase_deHydtase"/>
</dbReference>
<dbReference type="Proteomes" id="UP001464923">
    <property type="component" value="Unassembled WGS sequence"/>
</dbReference>
<protein>
    <submittedName>
        <fullName evidence="3">NAD-dependent epimerase/dehydratase family protein</fullName>
    </submittedName>
</protein>
<accession>A0ABV1JXH5</accession>
<gene>
    <name evidence="3" type="ORF">WHI96_17785</name>
</gene>
<comment type="caution">
    <text evidence="3">The sequence shown here is derived from an EMBL/GenBank/DDBJ whole genome shotgun (WGS) entry which is preliminary data.</text>
</comment>
<dbReference type="Gene3D" id="3.40.50.720">
    <property type="entry name" value="NAD(P)-binding Rossmann-like Domain"/>
    <property type="match status" value="2"/>
</dbReference>
<feature type="domain" description="NAD-dependent epimerase/dehydratase" evidence="2">
    <location>
        <begin position="2"/>
        <end position="154"/>
    </location>
</feature>
<evidence type="ECO:0000313" key="3">
    <source>
        <dbReference type="EMBL" id="MEQ3540666.1"/>
    </source>
</evidence>
<feature type="region of interest" description="Disordered" evidence="1">
    <location>
        <begin position="161"/>
        <end position="232"/>
    </location>
</feature>
<keyword evidence="4" id="KW-1185">Reference proteome</keyword>
<dbReference type="PANTHER" id="PTHR43238">
    <property type="entry name" value="GDP-L-FUCOSE SYNTHASE"/>
    <property type="match status" value="1"/>
</dbReference>
<sequence length="367" mass="39160">MDLVDRAAVFAHLADVRPDALVLAAAKVGGIVANDSFPAEFLSENLRIQVNVMDAARDAGVRRLLFLGSSCIYPKYADQPTREDSLLTGPLEPTNDAYAVAKIAAIMGVQSVRKQYGLPWISAMPTNLYGPGDNSHPEHSHVLPALIRRFDEAARSRAREVVLGAPAPRAASSSTSTTSAARSSTCSTTTTTRRPSTSTSAPTSPSGSSPIVAGYDGEIVQDTSRPDGTPRKLLDTSRITALGWEPTIGLRDGIAGTHRWFVEHHAEARLAGWVWPAPATLPPASAAPQSLQNRTPGPTEPPHSGHALMTLPTCRRSTATSGRRMCAIRYRPRCVDPGMRRVIVNEPLPTSVDVLVSGLRRVVASNG</sequence>
<dbReference type="SUPFAM" id="SSF51735">
    <property type="entry name" value="NAD(P)-binding Rossmann-fold domains"/>
    <property type="match status" value="1"/>
</dbReference>
<feature type="compositionally biased region" description="Low complexity" evidence="1">
    <location>
        <begin position="165"/>
        <end position="210"/>
    </location>
</feature>
<evidence type="ECO:0000313" key="4">
    <source>
        <dbReference type="Proteomes" id="UP001464923"/>
    </source>
</evidence>
<evidence type="ECO:0000256" key="1">
    <source>
        <dbReference type="SAM" id="MobiDB-lite"/>
    </source>
</evidence>
<name>A0ABV1JXH5_9PSEU</name>
<dbReference type="Gene3D" id="3.90.25.10">
    <property type="entry name" value="UDP-galactose 4-epimerase, domain 1"/>
    <property type="match status" value="2"/>
</dbReference>